<gene>
    <name evidence="4" type="ORF">QQS21_012703</name>
</gene>
<dbReference type="InterPro" id="IPR056136">
    <property type="entry name" value="DUF7719"/>
</dbReference>
<evidence type="ECO:0000256" key="2">
    <source>
        <dbReference type="SAM" id="Phobius"/>
    </source>
</evidence>
<keyword evidence="2" id="KW-0472">Membrane</keyword>
<protein>
    <recommendedName>
        <fullName evidence="3">DUF7719 domain-containing protein</fullName>
    </recommendedName>
</protein>
<reference evidence="4" key="1">
    <citation type="submission" date="2023-06" db="EMBL/GenBank/DDBJ databases">
        <title>Conoideocrella luteorostrata (Hypocreales: Clavicipitaceae), a potential biocontrol fungus for elongate hemlock scale in United States Christmas tree production areas.</title>
        <authorList>
            <person name="Barrett H."/>
            <person name="Lovett B."/>
            <person name="Macias A.M."/>
            <person name="Stajich J.E."/>
            <person name="Kasson M.T."/>
        </authorList>
    </citation>
    <scope>NUCLEOTIDE SEQUENCE</scope>
    <source>
        <strain evidence="4">ARSEF 14590</strain>
    </source>
</reference>
<feature type="region of interest" description="Disordered" evidence="1">
    <location>
        <begin position="1"/>
        <end position="27"/>
    </location>
</feature>
<dbReference type="AlphaFoldDB" id="A0AAJ0FM37"/>
<comment type="caution">
    <text evidence="4">The sequence shown here is derived from an EMBL/GenBank/DDBJ whole genome shotgun (WGS) entry which is preliminary data.</text>
</comment>
<proteinExistence type="predicted"/>
<evidence type="ECO:0000256" key="1">
    <source>
        <dbReference type="SAM" id="MobiDB-lite"/>
    </source>
</evidence>
<feature type="transmembrane region" description="Helical" evidence="2">
    <location>
        <begin position="155"/>
        <end position="173"/>
    </location>
</feature>
<dbReference type="Pfam" id="PF24841">
    <property type="entry name" value="DUF7719"/>
    <property type="match status" value="1"/>
</dbReference>
<keyword evidence="5" id="KW-1185">Reference proteome</keyword>
<feature type="transmembrane region" description="Helical" evidence="2">
    <location>
        <begin position="193"/>
        <end position="217"/>
    </location>
</feature>
<organism evidence="4 5">
    <name type="scientific">Conoideocrella luteorostrata</name>
    <dbReference type="NCBI Taxonomy" id="1105319"/>
    <lineage>
        <taxon>Eukaryota</taxon>
        <taxon>Fungi</taxon>
        <taxon>Dikarya</taxon>
        <taxon>Ascomycota</taxon>
        <taxon>Pezizomycotina</taxon>
        <taxon>Sordariomycetes</taxon>
        <taxon>Hypocreomycetidae</taxon>
        <taxon>Hypocreales</taxon>
        <taxon>Clavicipitaceae</taxon>
        <taxon>Conoideocrella</taxon>
    </lineage>
</organism>
<feature type="region of interest" description="Disordered" evidence="1">
    <location>
        <begin position="43"/>
        <end position="73"/>
    </location>
</feature>
<evidence type="ECO:0000259" key="3">
    <source>
        <dbReference type="Pfam" id="PF24841"/>
    </source>
</evidence>
<name>A0AAJ0FM37_9HYPO</name>
<feature type="compositionally biased region" description="Basic and acidic residues" evidence="1">
    <location>
        <begin position="8"/>
        <end position="24"/>
    </location>
</feature>
<feature type="transmembrane region" description="Helical" evidence="2">
    <location>
        <begin position="113"/>
        <end position="134"/>
    </location>
</feature>
<feature type="compositionally biased region" description="Acidic residues" evidence="1">
    <location>
        <begin position="61"/>
        <end position="71"/>
    </location>
</feature>
<feature type="domain" description="DUF7719" evidence="3">
    <location>
        <begin position="156"/>
        <end position="223"/>
    </location>
</feature>
<sequence length="225" mass="25322">MVKTRKERKAEGGVKLRQPDRSAPSEKTLLDFADERNLFQQAAKREKELKQNGNDPHDSGDSDDDDDDDGEVPVLSPAAERILEAALWTVTIAMLHFTFDVLVQHQYGTEIKWSAVGSRTATAWGVFLFLFYFLHPHESNAVLIYGMPLRYQRPLRQAVFFVASVVAGCYLIHISNRHGYLATMKQAPPLGCLWLWAVVELDLVWGCTSLLIAAVFLQLGGYDLK</sequence>
<dbReference type="EMBL" id="JASWJB010000601">
    <property type="protein sequence ID" value="KAK2589616.1"/>
    <property type="molecule type" value="Genomic_DNA"/>
</dbReference>
<keyword evidence="2" id="KW-0812">Transmembrane</keyword>
<feature type="compositionally biased region" description="Basic and acidic residues" evidence="1">
    <location>
        <begin position="43"/>
        <end position="60"/>
    </location>
</feature>
<keyword evidence="2" id="KW-1133">Transmembrane helix</keyword>
<dbReference type="PANTHER" id="PTHR37846">
    <property type="entry name" value="YALI0B21296P"/>
    <property type="match status" value="1"/>
</dbReference>
<evidence type="ECO:0000313" key="4">
    <source>
        <dbReference type="EMBL" id="KAK2589616.1"/>
    </source>
</evidence>
<accession>A0AAJ0FM37</accession>
<dbReference type="PANTHER" id="PTHR37846:SF1">
    <property type="entry name" value="DEACETYLASE-LIKE PROTEIN"/>
    <property type="match status" value="1"/>
</dbReference>
<dbReference type="Proteomes" id="UP001251528">
    <property type="component" value="Unassembled WGS sequence"/>
</dbReference>
<evidence type="ECO:0000313" key="5">
    <source>
        <dbReference type="Proteomes" id="UP001251528"/>
    </source>
</evidence>